<dbReference type="PANTHER" id="PTHR34290">
    <property type="entry name" value="SI:CH73-390P7.2"/>
    <property type="match status" value="1"/>
</dbReference>
<dbReference type="RefSeq" id="WP_186914993.1">
    <property type="nucleotide sequence ID" value="NZ_JACOFZ010000001.1"/>
</dbReference>
<comment type="caution">
    <text evidence="1">The sequence shown here is derived from an EMBL/GenBank/DDBJ whole genome shotgun (WGS) entry which is preliminary data.</text>
</comment>
<dbReference type="InterPro" id="IPR044691">
    <property type="entry name" value="DCC1_Trx"/>
</dbReference>
<protein>
    <submittedName>
        <fullName evidence="1">DUF393 domain-containing protein</fullName>
    </submittedName>
</protein>
<dbReference type="GO" id="GO:0015035">
    <property type="term" value="F:protein-disulfide reductase activity"/>
    <property type="evidence" value="ECO:0007669"/>
    <property type="project" value="InterPro"/>
</dbReference>
<dbReference type="AlphaFoldDB" id="A0A923KSP6"/>
<gene>
    <name evidence="1" type="ORF">H8K36_03895</name>
</gene>
<name>A0A923KSP6_9BURK</name>
<keyword evidence="2" id="KW-1185">Reference proteome</keyword>
<organism evidence="1 2">
    <name type="scientific">Undibacterium nitidum</name>
    <dbReference type="NCBI Taxonomy" id="2762298"/>
    <lineage>
        <taxon>Bacteria</taxon>
        <taxon>Pseudomonadati</taxon>
        <taxon>Pseudomonadota</taxon>
        <taxon>Betaproteobacteria</taxon>
        <taxon>Burkholderiales</taxon>
        <taxon>Oxalobacteraceae</taxon>
        <taxon>Undibacterium</taxon>
    </lineage>
</organism>
<dbReference type="EMBL" id="JACOFZ010000001">
    <property type="protein sequence ID" value="MBC3880502.1"/>
    <property type="molecule type" value="Genomic_DNA"/>
</dbReference>
<sequence length="152" mass="17362">MNAYPLTIYYDESCPLCKLEIDNLKARNDKQLLQFVDVSGANFKDEYAPASQEAMMEIIHARRADGEIVSGVEVFRLAYGAVGLGWLTAPTKLPILKPFCDWLYPHIARNRYRLSDRFSGVLFKIARDRAIRRQANRAAQQSKACHEGHCER</sequence>
<evidence type="ECO:0000313" key="1">
    <source>
        <dbReference type="EMBL" id="MBC3880502.1"/>
    </source>
</evidence>
<accession>A0A923KSP6</accession>
<dbReference type="InterPro" id="IPR007263">
    <property type="entry name" value="DCC1-like"/>
</dbReference>
<proteinExistence type="predicted"/>
<evidence type="ECO:0000313" key="2">
    <source>
        <dbReference type="Proteomes" id="UP000627446"/>
    </source>
</evidence>
<reference evidence="1" key="1">
    <citation type="submission" date="2020-08" db="EMBL/GenBank/DDBJ databases">
        <title>Novel species isolated from subtropical streams in China.</title>
        <authorList>
            <person name="Lu H."/>
        </authorList>
    </citation>
    <scope>NUCLEOTIDE SEQUENCE</scope>
    <source>
        <strain evidence="1">LX22W</strain>
    </source>
</reference>
<dbReference type="Proteomes" id="UP000627446">
    <property type="component" value="Unassembled WGS sequence"/>
</dbReference>
<dbReference type="PANTHER" id="PTHR34290:SF2">
    <property type="entry name" value="OS04G0668800 PROTEIN"/>
    <property type="match status" value="1"/>
</dbReference>
<dbReference type="Pfam" id="PF04134">
    <property type="entry name" value="DCC1-like"/>
    <property type="match status" value="1"/>
</dbReference>